<evidence type="ECO:0000313" key="2">
    <source>
        <dbReference type="Proteomes" id="UP001147733"/>
    </source>
</evidence>
<dbReference type="EMBL" id="JAPQKT010000004">
    <property type="protein sequence ID" value="KAJ5233295.1"/>
    <property type="molecule type" value="Genomic_DNA"/>
</dbReference>
<keyword evidence="2" id="KW-1185">Reference proteome</keyword>
<dbReference type="RefSeq" id="XP_056500795.1">
    <property type="nucleotide sequence ID" value="XM_056643981.1"/>
</dbReference>
<reference evidence="1" key="1">
    <citation type="submission" date="2022-11" db="EMBL/GenBank/DDBJ databases">
        <authorList>
            <person name="Petersen C."/>
        </authorList>
    </citation>
    <scope>NUCLEOTIDE SEQUENCE</scope>
    <source>
        <strain evidence="1">IBT 23319</strain>
    </source>
</reference>
<dbReference type="Proteomes" id="UP001147733">
    <property type="component" value="Unassembled WGS sequence"/>
</dbReference>
<dbReference type="AlphaFoldDB" id="A0A9W9P1D4"/>
<organism evidence="1 2">
    <name type="scientific">Penicillium citrinum</name>
    <dbReference type="NCBI Taxonomy" id="5077"/>
    <lineage>
        <taxon>Eukaryota</taxon>
        <taxon>Fungi</taxon>
        <taxon>Dikarya</taxon>
        <taxon>Ascomycota</taxon>
        <taxon>Pezizomycotina</taxon>
        <taxon>Eurotiomycetes</taxon>
        <taxon>Eurotiomycetidae</taxon>
        <taxon>Eurotiales</taxon>
        <taxon>Aspergillaceae</taxon>
        <taxon>Penicillium</taxon>
    </lineage>
</organism>
<sequence>MKESINKEAVLEDVDEHVFPRLCEFAYRGIYTAPTLEAHSVDADMLKKEEEDEKENSEVVVSE</sequence>
<proteinExistence type="predicted"/>
<name>A0A9W9P1D4_PENCI</name>
<protein>
    <submittedName>
        <fullName evidence="1">Uncharacterized protein</fullName>
    </submittedName>
</protein>
<evidence type="ECO:0000313" key="1">
    <source>
        <dbReference type="EMBL" id="KAJ5233295.1"/>
    </source>
</evidence>
<reference evidence="1" key="2">
    <citation type="journal article" date="2023" name="IMA Fungus">
        <title>Comparative genomic study of the Penicillium genus elucidates a diverse pangenome and 15 lateral gene transfer events.</title>
        <authorList>
            <person name="Petersen C."/>
            <person name="Sorensen T."/>
            <person name="Nielsen M.R."/>
            <person name="Sondergaard T.E."/>
            <person name="Sorensen J.L."/>
            <person name="Fitzpatrick D.A."/>
            <person name="Frisvad J.C."/>
            <person name="Nielsen K.L."/>
        </authorList>
    </citation>
    <scope>NUCLEOTIDE SEQUENCE</scope>
    <source>
        <strain evidence="1">IBT 23319</strain>
    </source>
</reference>
<dbReference type="OrthoDB" id="9997739at2759"/>
<gene>
    <name evidence="1" type="ORF">N7469_005061</name>
</gene>
<dbReference type="GeneID" id="81383148"/>
<comment type="caution">
    <text evidence="1">The sequence shown here is derived from an EMBL/GenBank/DDBJ whole genome shotgun (WGS) entry which is preliminary data.</text>
</comment>
<accession>A0A9W9P1D4</accession>